<dbReference type="PANTHER" id="PTHR35017:SF7">
    <property type="entry name" value="SHKT DOMAIN-CONTAINING PROTEIN"/>
    <property type="match status" value="1"/>
</dbReference>
<proteinExistence type="predicted"/>
<dbReference type="PANTHER" id="PTHR35017">
    <property type="entry name" value="PROTEIN CBG16223-RELATED"/>
    <property type="match status" value="1"/>
</dbReference>
<dbReference type="AlphaFoldDB" id="A0A0N5CHT9"/>
<evidence type="ECO:0000256" key="1">
    <source>
        <dbReference type="SAM" id="SignalP"/>
    </source>
</evidence>
<feature type="signal peptide" evidence="1">
    <location>
        <begin position="1"/>
        <end position="18"/>
    </location>
</feature>
<keyword evidence="1" id="KW-0732">Signal</keyword>
<accession>A0A0N5CHT9</accession>
<evidence type="ECO:0000313" key="2">
    <source>
        <dbReference type="Proteomes" id="UP000046392"/>
    </source>
</evidence>
<feature type="chain" id="PRO_5005896103" evidence="1">
    <location>
        <begin position="19"/>
        <end position="196"/>
    </location>
</feature>
<protein>
    <submittedName>
        <fullName evidence="3">ShKT domain-containing protein</fullName>
    </submittedName>
</protein>
<reference evidence="3" key="1">
    <citation type="submission" date="2017-02" db="UniProtKB">
        <authorList>
            <consortium name="WormBaseParasite"/>
        </authorList>
    </citation>
    <scope>IDENTIFICATION</scope>
</reference>
<dbReference type="Proteomes" id="UP000046392">
    <property type="component" value="Unplaced"/>
</dbReference>
<keyword evidence="2" id="KW-1185">Reference proteome</keyword>
<dbReference type="WBParaSite" id="SPAL_0001740100.1">
    <property type="protein sequence ID" value="SPAL_0001740100.1"/>
    <property type="gene ID" value="SPAL_0001740100"/>
</dbReference>
<name>A0A0N5CHT9_STREA</name>
<evidence type="ECO:0000313" key="3">
    <source>
        <dbReference type="WBParaSite" id="SPAL_0001740100.1"/>
    </source>
</evidence>
<organism evidence="2 3">
    <name type="scientific">Strongyloides papillosus</name>
    <name type="common">Intestinal threadworm</name>
    <dbReference type="NCBI Taxonomy" id="174720"/>
    <lineage>
        <taxon>Eukaryota</taxon>
        <taxon>Metazoa</taxon>
        <taxon>Ecdysozoa</taxon>
        <taxon>Nematoda</taxon>
        <taxon>Chromadorea</taxon>
        <taxon>Rhabditida</taxon>
        <taxon>Tylenchina</taxon>
        <taxon>Panagrolaimomorpha</taxon>
        <taxon>Strongyloidoidea</taxon>
        <taxon>Strongyloididae</taxon>
        <taxon>Strongyloides</taxon>
    </lineage>
</organism>
<sequence length="196" mass="22583">MLLYLIFLQFLNFFKVKCNNHDIYYSPTTRNVKYSPTLTTKVQPATVTPCCVDVLSPGVCRLMQNRDPKKFFGQCRENPDFSFLQCCYTCHFTAQAYQGYAASGNELYEKDAVKMLLNPYNTTNENCFDRHGTIFCESLLKRQGRWSSKTASCSQSSFAFRVCRRSCGYCSDQTKQATVKYDSEVAKDMKQCSRLF</sequence>